<keyword evidence="2" id="KW-0812">Transmembrane</keyword>
<feature type="compositionally biased region" description="Polar residues" evidence="1">
    <location>
        <begin position="256"/>
        <end position="267"/>
    </location>
</feature>
<comment type="caution">
    <text evidence="3">The sequence shown here is derived from an EMBL/GenBank/DDBJ whole genome shotgun (WGS) entry which is preliminary data.</text>
</comment>
<keyword evidence="2" id="KW-0472">Membrane</keyword>
<feature type="transmembrane region" description="Helical" evidence="2">
    <location>
        <begin position="21"/>
        <end position="45"/>
    </location>
</feature>
<dbReference type="AlphaFoldDB" id="A0A2N1PLJ6"/>
<gene>
    <name evidence="3" type="ORF">CVV64_15540</name>
</gene>
<evidence type="ECO:0000256" key="1">
    <source>
        <dbReference type="SAM" id="MobiDB-lite"/>
    </source>
</evidence>
<dbReference type="Proteomes" id="UP000233256">
    <property type="component" value="Unassembled WGS sequence"/>
</dbReference>
<protein>
    <submittedName>
        <fullName evidence="3">Uncharacterized protein</fullName>
    </submittedName>
</protein>
<dbReference type="EMBL" id="PGXC01000023">
    <property type="protein sequence ID" value="PKK89218.1"/>
    <property type="molecule type" value="Genomic_DNA"/>
</dbReference>
<feature type="region of interest" description="Disordered" evidence="1">
    <location>
        <begin position="248"/>
        <end position="299"/>
    </location>
</feature>
<name>A0A2N1PLJ6_9BACT</name>
<evidence type="ECO:0000256" key="2">
    <source>
        <dbReference type="SAM" id="Phobius"/>
    </source>
</evidence>
<accession>A0A2N1PLJ6</accession>
<organism evidence="3 4">
    <name type="scientific">Candidatus Wallbacteria bacterium HGW-Wallbacteria-1</name>
    <dbReference type="NCBI Taxonomy" id="2013854"/>
    <lineage>
        <taxon>Bacteria</taxon>
        <taxon>Candidatus Walliibacteriota</taxon>
    </lineage>
</organism>
<reference evidence="3 4" key="1">
    <citation type="journal article" date="2017" name="ISME J.">
        <title>Potential for microbial H2 and metal transformations associated with novel bacteria and archaea in deep terrestrial subsurface sediments.</title>
        <authorList>
            <person name="Hernsdorf A.W."/>
            <person name="Amano Y."/>
            <person name="Miyakawa K."/>
            <person name="Ise K."/>
            <person name="Suzuki Y."/>
            <person name="Anantharaman K."/>
            <person name="Probst A."/>
            <person name="Burstein D."/>
            <person name="Thomas B.C."/>
            <person name="Banfield J.F."/>
        </authorList>
    </citation>
    <scope>NUCLEOTIDE SEQUENCE [LARGE SCALE GENOMIC DNA]</scope>
    <source>
        <strain evidence="3">HGW-Wallbacteria-1</strain>
    </source>
</reference>
<evidence type="ECO:0000313" key="3">
    <source>
        <dbReference type="EMBL" id="PKK89218.1"/>
    </source>
</evidence>
<evidence type="ECO:0000313" key="4">
    <source>
        <dbReference type="Proteomes" id="UP000233256"/>
    </source>
</evidence>
<proteinExistence type="predicted"/>
<keyword evidence="2" id="KW-1133">Transmembrane helix</keyword>
<sequence>MSRDLREKEYYRAAFMEGPHLMGLACAGAAALVFPGLWALALPLAEVFYLAGRSNTRAFRRKVESGLASERNSEISSARQKMISMLDEKSIASYRRFVEELRNIENTTHADNEIMTDSMDVAFVDQDLAQLSHMAWIYLKTLHTWQRMNELITLEEKALVANATANADITSTKRAANLIRAREEEATLARELESLEGRVALMKSNQLLLGNPELFWHEVDEAGKGLEETEQWLDQAEISMGRIPASPEIDTAAHSPINQNGRSSGNDTARAKGSDTPSKSGASPFSRIRTRIEKERKES</sequence>
<feature type="compositionally biased region" description="Basic and acidic residues" evidence="1">
    <location>
        <begin position="290"/>
        <end position="299"/>
    </location>
</feature>